<organism evidence="2 3">
    <name type="scientific">Desulfocurvibacter africanus subsp. africanus str. Walvis Bay</name>
    <dbReference type="NCBI Taxonomy" id="690850"/>
    <lineage>
        <taxon>Bacteria</taxon>
        <taxon>Pseudomonadati</taxon>
        <taxon>Thermodesulfobacteriota</taxon>
        <taxon>Desulfovibrionia</taxon>
        <taxon>Desulfovibrionales</taxon>
        <taxon>Desulfovibrionaceae</taxon>
        <taxon>Desulfocurvibacter</taxon>
    </lineage>
</organism>
<gene>
    <name evidence="2" type="ORF">Desaf_2645</name>
</gene>
<accession>F3Z0F2</accession>
<protein>
    <recommendedName>
        <fullName evidence="1">Polymerase beta nucleotidyltransferase domain-containing protein</fullName>
    </recommendedName>
</protein>
<keyword evidence="3" id="KW-1185">Reference proteome</keyword>
<dbReference type="AlphaFoldDB" id="F3Z0F2"/>
<evidence type="ECO:0000313" key="3">
    <source>
        <dbReference type="Proteomes" id="UP000007844"/>
    </source>
</evidence>
<dbReference type="HOGENOM" id="CLU_178403_0_0_7"/>
<evidence type="ECO:0000313" key="2">
    <source>
        <dbReference type="EMBL" id="EGJ50962.1"/>
    </source>
</evidence>
<name>F3Z0F2_DESAF</name>
<dbReference type="STRING" id="690850.Desaf_2645"/>
<dbReference type="eggNOG" id="ENOG502ZVXW">
    <property type="taxonomic scope" value="Bacteria"/>
</dbReference>
<dbReference type="InterPro" id="IPR041633">
    <property type="entry name" value="Polbeta"/>
</dbReference>
<dbReference type="EMBL" id="CP003221">
    <property type="protein sequence ID" value="EGJ50962.1"/>
    <property type="molecule type" value="Genomic_DNA"/>
</dbReference>
<proteinExistence type="predicted"/>
<sequence>MKLNRTQKDTLKQALVDCLSGQREVRRIVLFGSFLHSDEPGDMDVAVFQDSDESYLPLAMKYRKLTRPVAERIALDIIPLKAETMGNPPLEDIRKGEVLYER</sequence>
<feature type="domain" description="Polymerase beta nucleotidyltransferase" evidence="1">
    <location>
        <begin position="15"/>
        <end position="102"/>
    </location>
</feature>
<dbReference type="KEGG" id="daf:Desaf_2645"/>
<dbReference type="Proteomes" id="UP000007844">
    <property type="component" value="Chromosome"/>
</dbReference>
<reference evidence="2 3" key="1">
    <citation type="journal article" date="2011" name="J. Bacteriol.">
        <title>Genome sequence of the mercury-methylating and pleomorphic Desulfovibrio africanus Strain Walvis Bay.</title>
        <authorList>
            <person name="Brown S.D."/>
            <person name="Wall J.D."/>
            <person name="Kucken A.M."/>
            <person name="Gilmour C.C."/>
            <person name="Podar M."/>
            <person name="Brandt C.C."/>
            <person name="Teshima H."/>
            <person name="Detter J.C."/>
            <person name="Han C.S."/>
            <person name="Land M.L."/>
            <person name="Lucas S."/>
            <person name="Han J."/>
            <person name="Pennacchio L."/>
            <person name="Nolan M."/>
            <person name="Pitluck S."/>
            <person name="Woyke T."/>
            <person name="Goodwin L."/>
            <person name="Palumbo A.V."/>
            <person name="Elias D.A."/>
        </authorList>
    </citation>
    <scope>NUCLEOTIDE SEQUENCE [LARGE SCALE GENOMIC DNA]</scope>
    <source>
        <strain evidence="2 3">Walvis Bay</strain>
    </source>
</reference>
<evidence type="ECO:0000259" key="1">
    <source>
        <dbReference type="Pfam" id="PF18765"/>
    </source>
</evidence>
<dbReference type="RefSeq" id="WP_014260655.1">
    <property type="nucleotide sequence ID" value="NC_016629.1"/>
</dbReference>
<dbReference type="Pfam" id="PF18765">
    <property type="entry name" value="Polbeta"/>
    <property type="match status" value="1"/>
</dbReference>